<name>A0A9D2SSE5_9FIRM</name>
<organism evidence="5 6">
    <name type="scientific">Candidatus Mediterraneibacter faecipullorum</name>
    <dbReference type="NCBI Taxonomy" id="2838670"/>
    <lineage>
        <taxon>Bacteria</taxon>
        <taxon>Bacillati</taxon>
        <taxon>Bacillota</taxon>
        <taxon>Clostridia</taxon>
        <taxon>Lachnospirales</taxon>
        <taxon>Lachnospiraceae</taxon>
        <taxon>Mediterraneibacter</taxon>
    </lineage>
</organism>
<dbReference type="GO" id="GO:0016491">
    <property type="term" value="F:oxidoreductase activity"/>
    <property type="evidence" value="ECO:0007669"/>
    <property type="project" value="UniProtKB-KW"/>
</dbReference>
<protein>
    <submittedName>
        <fullName evidence="5">Gfo/Idh/MocA family oxidoreductase</fullName>
    </submittedName>
</protein>
<dbReference type="AlphaFoldDB" id="A0A9D2SSE5"/>
<dbReference type="Pfam" id="PF01408">
    <property type="entry name" value="GFO_IDH_MocA"/>
    <property type="match status" value="1"/>
</dbReference>
<gene>
    <name evidence="5" type="ORF">H9758_02585</name>
</gene>
<dbReference type="InterPro" id="IPR036291">
    <property type="entry name" value="NAD(P)-bd_dom_sf"/>
</dbReference>
<reference evidence="5" key="2">
    <citation type="submission" date="2021-04" db="EMBL/GenBank/DDBJ databases">
        <authorList>
            <person name="Gilroy R."/>
        </authorList>
    </citation>
    <scope>NUCLEOTIDE SEQUENCE</scope>
    <source>
        <strain evidence="5">ChiW19-954</strain>
    </source>
</reference>
<dbReference type="GO" id="GO:0000166">
    <property type="term" value="F:nucleotide binding"/>
    <property type="evidence" value="ECO:0007669"/>
    <property type="project" value="InterPro"/>
</dbReference>
<dbReference type="SUPFAM" id="SSF55347">
    <property type="entry name" value="Glyceraldehyde-3-phosphate dehydrogenase-like, C-terminal domain"/>
    <property type="match status" value="1"/>
</dbReference>
<evidence type="ECO:0000256" key="2">
    <source>
        <dbReference type="ARBA" id="ARBA00023002"/>
    </source>
</evidence>
<accession>A0A9D2SSE5</accession>
<evidence type="ECO:0000259" key="4">
    <source>
        <dbReference type="Pfam" id="PF22725"/>
    </source>
</evidence>
<dbReference type="InterPro" id="IPR050984">
    <property type="entry name" value="Gfo/Idh/MocA_domain"/>
</dbReference>
<dbReference type="PANTHER" id="PTHR22604">
    <property type="entry name" value="OXIDOREDUCTASES"/>
    <property type="match status" value="1"/>
</dbReference>
<feature type="domain" description="Gfo/Idh/MocA-like oxidoreductase N-terminal" evidence="3">
    <location>
        <begin position="4"/>
        <end position="123"/>
    </location>
</feature>
<evidence type="ECO:0000313" key="6">
    <source>
        <dbReference type="Proteomes" id="UP000823890"/>
    </source>
</evidence>
<dbReference type="Proteomes" id="UP000823890">
    <property type="component" value="Unassembled WGS sequence"/>
</dbReference>
<feature type="domain" description="GFO/IDH/MocA-like oxidoreductase" evidence="4">
    <location>
        <begin position="133"/>
        <end position="253"/>
    </location>
</feature>
<dbReference type="EMBL" id="DWWO01000027">
    <property type="protein sequence ID" value="HJC33462.1"/>
    <property type="molecule type" value="Genomic_DNA"/>
</dbReference>
<dbReference type="Gene3D" id="3.30.360.10">
    <property type="entry name" value="Dihydrodipicolinate Reductase, domain 2"/>
    <property type="match status" value="1"/>
</dbReference>
<dbReference type="PANTHER" id="PTHR22604:SF105">
    <property type="entry name" value="TRANS-1,2-DIHYDROBENZENE-1,2-DIOL DEHYDROGENASE"/>
    <property type="match status" value="1"/>
</dbReference>
<comment type="caution">
    <text evidence="5">The sequence shown here is derived from an EMBL/GenBank/DDBJ whole genome shotgun (WGS) entry which is preliminary data.</text>
</comment>
<comment type="similarity">
    <text evidence="1">Belongs to the Gfo/Idh/MocA family.</text>
</comment>
<evidence type="ECO:0000259" key="3">
    <source>
        <dbReference type="Pfam" id="PF01408"/>
    </source>
</evidence>
<keyword evidence="2" id="KW-0560">Oxidoreductase</keyword>
<dbReference type="InterPro" id="IPR055170">
    <property type="entry name" value="GFO_IDH_MocA-like_dom"/>
</dbReference>
<proteinExistence type="inferred from homology"/>
<evidence type="ECO:0000313" key="5">
    <source>
        <dbReference type="EMBL" id="HJC33462.1"/>
    </source>
</evidence>
<dbReference type="InterPro" id="IPR000683">
    <property type="entry name" value="Gfo/Idh/MocA-like_OxRdtase_N"/>
</dbReference>
<reference evidence="5" key="1">
    <citation type="journal article" date="2021" name="PeerJ">
        <title>Extensive microbial diversity within the chicken gut microbiome revealed by metagenomics and culture.</title>
        <authorList>
            <person name="Gilroy R."/>
            <person name="Ravi A."/>
            <person name="Getino M."/>
            <person name="Pursley I."/>
            <person name="Horton D.L."/>
            <person name="Alikhan N.F."/>
            <person name="Baker D."/>
            <person name="Gharbi K."/>
            <person name="Hall N."/>
            <person name="Watson M."/>
            <person name="Adriaenssens E.M."/>
            <person name="Foster-Nyarko E."/>
            <person name="Jarju S."/>
            <person name="Secka A."/>
            <person name="Antonio M."/>
            <person name="Oren A."/>
            <person name="Chaudhuri R.R."/>
            <person name="La Ragione R."/>
            <person name="Hildebrand F."/>
            <person name="Pallen M.J."/>
        </authorList>
    </citation>
    <scope>NUCLEOTIDE SEQUENCE</scope>
    <source>
        <strain evidence="5">ChiW19-954</strain>
    </source>
</reference>
<sequence length="328" mass="37387">MRKIKWGVMGTAYIFERDTARGMELAENCELTAIAGRSVEKAKEFQKRYGFKRAYGNYEELLNDPEVEAVYIPLPNTMHYEWTIRALHHGKHVLCEKPLAPSAEEAKEMFQVAKENNVFLMEAFAYQHSPYIKEIKEVIDSGEIGELRYIEAALITSDYDHSNIRMRKETLGGCMYDLGVYAASFVQRMTGKEPGRIDAVSSFSEEKIDTFTTAVFEYESGMKAHIDCGMVLETEKNCSLDRFQIHGSKGSLVSVDFGFNAPGTLSYKIRTYDGKEELRRVEVPNNYCLEVEQFGRCICGEETPYVTEKFSTDLADTVDQILNKTGYR</sequence>
<dbReference type="SUPFAM" id="SSF51735">
    <property type="entry name" value="NAD(P)-binding Rossmann-fold domains"/>
    <property type="match status" value="1"/>
</dbReference>
<evidence type="ECO:0000256" key="1">
    <source>
        <dbReference type="ARBA" id="ARBA00010928"/>
    </source>
</evidence>
<dbReference type="Gene3D" id="3.40.50.720">
    <property type="entry name" value="NAD(P)-binding Rossmann-like Domain"/>
    <property type="match status" value="1"/>
</dbReference>
<dbReference type="Pfam" id="PF22725">
    <property type="entry name" value="GFO_IDH_MocA_C3"/>
    <property type="match status" value="1"/>
</dbReference>